<dbReference type="AlphaFoldDB" id="A0A7J0D8E3"/>
<proteinExistence type="predicted"/>
<gene>
    <name evidence="1" type="ORF">Acr_00g0005570</name>
</gene>
<accession>A0A7J0D8E3</accession>
<dbReference type="EMBL" id="BJWL01000073">
    <property type="protein sequence ID" value="GFS29153.1"/>
    <property type="molecule type" value="Genomic_DNA"/>
</dbReference>
<comment type="caution">
    <text evidence="1">The sequence shown here is derived from an EMBL/GenBank/DDBJ whole genome shotgun (WGS) entry which is preliminary data.</text>
</comment>
<evidence type="ECO:0000313" key="1">
    <source>
        <dbReference type="EMBL" id="GFS29153.1"/>
    </source>
</evidence>
<organism evidence="1 2">
    <name type="scientific">Actinidia rufa</name>
    <dbReference type="NCBI Taxonomy" id="165716"/>
    <lineage>
        <taxon>Eukaryota</taxon>
        <taxon>Viridiplantae</taxon>
        <taxon>Streptophyta</taxon>
        <taxon>Embryophyta</taxon>
        <taxon>Tracheophyta</taxon>
        <taxon>Spermatophyta</taxon>
        <taxon>Magnoliopsida</taxon>
        <taxon>eudicotyledons</taxon>
        <taxon>Gunneridae</taxon>
        <taxon>Pentapetalae</taxon>
        <taxon>asterids</taxon>
        <taxon>Ericales</taxon>
        <taxon>Actinidiaceae</taxon>
        <taxon>Actinidia</taxon>
    </lineage>
</organism>
<protein>
    <submittedName>
        <fullName evidence="1">Uncharacterized protein</fullName>
    </submittedName>
</protein>
<keyword evidence="2" id="KW-1185">Reference proteome</keyword>
<reference evidence="2" key="1">
    <citation type="submission" date="2019-07" db="EMBL/GenBank/DDBJ databases">
        <title>De Novo Assembly of kiwifruit Actinidia rufa.</title>
        <authorList>
            <person name="Sugita-Konishi S."/>
            <person name="Sato K."/>
            <person name="Mori E."/>
            <person name="Abe Y."/>
            <person name="Kisaki G."/>
            <person name="Hamano K."/>
            <person name="Suezawa K."/>
            <person name="Otani M."/>
            <person name="Fukuda T."/>
            <person name="Manabe T."/>
            <person name="Gomi K."/>
            <person name="Tabuchi M."/>
            <person name="Akimitsu K."/>
            <person name="Kataoka I."/>
        </authorList>
    </citation>
    <scope>NUCLEOTIDE SEQUENCE [LARGE SCALE GENOMIC DNA]</scope>
    <source>
        <strain evidence="2">cv. Fuchu</strain>
    </source>
</reference>
<name>A0A7J0D8E3_9ERIC</name>
<dbReference type="Proteomes" id="UP000585474">
    <property type="component" value="Unassembled WGS sequence"/>
</dbReference>
<evidence type="ECO:0000313" key="2">
    <source>
        <dbReference type="Proteomes" id="UP000585474"/>
    </source>
</evidence>
<sequence>MVIRRYDPSGDVPILVDNLNLEETRVLIILSRNGGLDLSDQSTYDDRRACAGVDGINLGVQISNLLGGGFFSRESEIDIVDPDQYYGGFGIRCCQSGENGEKVLEVQKVAGCLQ</sequence>